<dbReference type="Proteomes" id="UP000474567">
    <property type="component" value="Unassembled WGS sequence"/>
</dbReference>
<gene>
    <name evidence="1" type="ORF">FLACOL7796_04688</name>
</gene>
<organism evidence="1 2">
    <name type="scientific">Flavobacterium collinsii</name>
    <dbReference type="NCBI Taxonomy" id="1114861"/>
    <lineage>
        <taxon>Bacteria</taxon>
        <taxon>Pseudomonadati</taxon>
        <taxon>Bacteroidota</taxon>
        <taxon>Flavobacteriia</taxon>
        <taxon>Flavobacteriales</taxon>
        <taxon>Flavobacteriaceae</taxon>
        <taxon>Flavobacterium</taxon>
    </lineage>
</organism>
<evidence type="ECO:0008006" key="3">
    <source>
        <dbReference type="Google" id="ProtNLM"/>
    </source>
</evidence>
<dbReference type="EMBL" id="CADCST010000178">
    <property type="protein sequence ID" value="CAA9203303.1"/>
    <property type="molecule type" value="Genomic_DNA"/>
</dbReference>
<keyword evidence="2" id="KW-1185">Reference proteome</keyword>
<reference evidence="1 2" key="1">
    <citation type="submission" date="2020-02" db="EMBL/GenBank/DDBJ databases">
        <authorList>
            <person name="Criscuolo A."/>
        </authorList>
    </citation>
    <scope>NUCLEOTIDE SEQUENCE [LARGE SCALE GENOMIC DNA]</scope>
    <source>
        <strain evidence="1">CECT7796</strain>
    </source>
</reference>
<evidence type="ECO:0000313" key="1">
    <source>
        <dbReference type="EMBL" id="CAA9203303.1"/>
    </source>
</evidence>
<proteinExistence type="predicted"/>
<name>A0ABN7ERA7_9FLAO</name>
<accession>A0ABN7ERA7</accession>
<evidence type="ECO:0000313" key="2">
    <source>
        <dbReference type="Proteomes" id="UP000474567"/>
    </source>
</evidence>
<comment type="caution">
    <text evidence="1">The sequence shown here is derived from an EMBL/GenBank/DDBJ whole genome shotgun (WGS) entry which is preliminary data.</text>
</comment>
<protein>
    <recommendedName>
        <fullName evidence="3">Phage integrase SAM-like domain-containing protein</fullName>
    </recommendedName>
</protein>
<sequence length="108" mass="12718">MTEEEFQLLEGGLKPKKGIKTSDGKRYFDNVLDEIAREVKSGPVTLSKYKDQILKDIEILNQNLTAGQITKIEWHCFNEVDREVIEKFIKDNLRKELKDKRVFEIINY</sequence>